<dbReference type="EMBL" id="JMKI01000036">
    <property type="protein sequence ID" value="KEJ92007.1"/>
    <property type="molecule type" value="Genomic_DNA"/>
</dbReference>
<dbReference type="STRING" id="2754.EH55_06385"/>
<dbReference type="Proteomes" id="UP000027665">
    <property type="component" value="Unassembled WGS sequence"/>
</dbReference>
<dbReference type="AlphaFoldDB" id="A0A073J2V5"/>
<reference evidence="2 3" key="1">
    <citation type="submission" date="2014-04" db="EMBL/GenBank/DDBJ databases">
        <title>Draft Genome Sequence of Synergistes jonesii.</title>
        <authorList>
            <person name="Coil D.A."/>
            <person name="Eisen J.A."/>
            <person name="Holland-Moritz H.E."/>
        </authorList>
    </citation>
    <scope>NUCLEOTIDE SEQUENCE [LARGE SCALE GENOMIC DNA]</scope>
    <source>
        <strain evidence="2 3">78-1</strain>
    </source>
</reference>
<keyword evidence="3" id="KW-1185">Reference proteome</keyword>
<dbReference type="eggNOG" id="COG1541">
    <property type="taxonomic scope" value="Bacteria"/>
</dbReference>
<dbReference type="Pfam" id="PF00501">
    <property type="entry name" value="AMP-binding"/>
    <property type="match status" value="1"/>
</dbReference>
<dbReference type="PANTHER" id="PTHR43845">
    <property type="entry name" value="BLR5969 PROTEIN"/>
    <property type="match status" value="1"/>
</dbReference>
<dbReference type="NCBIfam" id="NF045666">
    <property type="entry name" value="DVU1553_fam_AMP"/>
    <property type="match status" value="1"/>
</dbReference>
<dbReference type="Gene3D" id="3.40.50.12780">
    <property type="entry name" value="N-terminal domain of ligase-like"/>
    <property type="match status" value="1"/>
</dbReference>
<dbReference type="OrthoDB" id="580775at2"/>
<dbReference type="GeneID" id="90984803"/>
<comment type="caution">
    <text evidence="2">The sequence shown here is derived from an EMBL/GenBank/DDBJ whole genome shotgun (WGS) entry which is preliminary data.</text>
</comment>
<evidence type="ECO:0000259" key="1">
    <source>
        <dbReference type="Pfam" id="PF00501"/>
    </source>
</evidence>
<name>A0A073J2V5_9BACT</name>
<gene>
    <name evidence="2" type="ORF">EH55_06385</name>
</gene>
<accession>A0A073J2V5</accession>
<sequence length="422" mass="46097">MISALESVTSEITGFETPIGEKEMSEWQLSQIRAAMERAASHSEAYARRFAGIDIASIDSPAALERIPFTYPQEIIDGADALICVPRRDISRVTSLPTSGSTGAPKRIYFTEKDLARTERLFELGMAPIIGRRGRRCVVMMSDAAPGSMASLLKSGVEKSGVPAAIYGGIRDFDDAARFLRDGDVIVGLPSQMIHLCRKHPTLRPESVLLSADYVPAPVPGALRKTWKCRVYTHYGMTESCFGCAVQCSEESAQHIRHDSLLIEIIDPETGRALPPGKEGEIVVTTFANEAMPLFRYRTGDVSSLVSGKCECGSALPRLGAVRGRLKNLIKAAGGSFSIESIDDVLYRNNELWRYDASLREDARGKILSITAYGGNRLKIDDIYNALSTILPREIAAEVAITDKPCRGGGKRRIIDRIEEAG</sequence>
<dbReference type="InterPro" id="IPR042099">
    <property type="entry name" value="ANL_N_sf"/>
</dbReference>
<protein>
    <recommendedName>
        <fullName evidence="1">AMP-dependent synthetase/ligase domain-containing protein</fullName>
    </recommendedName>
</protein>
<organism evidence="2 3">
    <name type="scientific">Synergistes jonesii</name>
    <dbReference type="NCBI Taxonomy" id="2754"/>
    <lineage>
        <taxon>Bacteria</taxon>
        <taxon>Thermotogati</taxon>
        <taxon>Synergistota</taxon>
        <taxon>Synergistia</taxon>
        <taxon>Synergistales</taxon>
        <taxon>Synergistaceae</taxon>
        <taxon>Synergistes</taxon>
    </lineage>
</organism>
<evidence type="ECO:0000313" key="2">
    <source>
        <dbReference type="EMBL" id="KEJ92007.1"/>
    </source>
</evidence>
<feature type="domain" description="AMP-dependent synthetase/ligase" evidence="1">
    <location>
        <begin position="98"/>
        <end position="285"/>
    </location>
</feature>
<dbReference type="PANTHER" id="PTHR43845:SF1">
    <property type="entry name" value="BLR5969 PROTEIN"/>
    <property type="match status" value="1"/>
</dbReference>
<evidence type="ECO:0000313" key="3">
    <source>
        <dbReference type="Proteomes" id="UP000027665"/>
    </source>
</evidence>
<dbReference type="SUPFAM" id="SSF56801">
    <property type="entry name" value="Acetyl-CoA synthetase-like"/>
    <property type="match status" value="1"/>
</dbReference>
<dbReference type="InterPro" id="IPR000873">
    <property type="entry name" value="AMP-dep_synth/lig_dom"/>
</dbReference>
<dbReference type="RefSeq" id="WP_051682768.1">
    <property type="nucleotide sequence ID" value="NZ_JMKI01000036.1"/>
</dbReference>
<proteinExistence type="predicted"/>